<dbReference type="eggNOG" id="arCOG00912">
    <property type="taxonomic scope" value="Archaea"/>
</dbReference>
<keyword evidence="1 3" id="KW-0808">Transferase</keyword>
<dbReference type="PANTHER" id="PTHR45753:SF3">
    <property type="entry name" value="ORNITHINE TRANSCARBAMYLASE, MITOCHONDRIAL"/>
    <property type="match status" value="1"/>
</dbReference>
<proteinExistence type="inferred from homology"/>
<accession>I3TGC4</accession>
<feature type="domain" description="Aspartate/ornithine carbamoyltransferase Asp/Orn-binding" evidence="4">
    <location>
        <begin position="205"/>
        <end position="351"/>
    </location>
</feature>
<keyword evidence="7" id="KW-1185">Reference proteome</keyword>
<dbReference type="InterPro" id="IPR036901">
    <property type="entry name" value="Asp/Orn_carbamoylTrfase_sf"/>
</dbReference>
<comment type="catalytic activity">
    <reaction evidence="2">
        <text>carbamoyl phosphate + L-ornithine = L-citrulline + phosphate + H(+)</text>
        <dbReference type="Rhea" id="RHEA:19513"/>
        <dbReference type="ChEBI" id="CHEBI:15378"/>
        <dbReference type="ChEBI" id="CHEBI:43474"/>
        <dbReference type="ChEBI" id="CHEBI:46911"/>
        <dbReference type="ChEBI" id="CHEBI:57743"/>
        <dbReference type="ChEBI" id="CHEBI:58228"/>
        <dbReference type="EC" id="2.1.3.3"/>
    </reaction>
</comment>
<organism evidence="6 7">
    <name type="scientific">Thermogladius calderae (strain DSM 22663 / VKM B-2946 / 1633)</name>
    <dbReference type="NCBI Taxonomy" id="1184251"/>
    <lineage>
        <taxon>Archaea</taxon>
        <taxon>Thermoproteota</taxon>
        <taxon>Thermoprotei</taxon>
        <taxon>Desulfurococcales</taxon>
        <taxon>Desulfurococcaceae</taxon>
        <taxon>Thermogladius</taxon>
    </lineage>
</organism>
<dbReference type="GO" id="GO:0019240">
    <property type="term" value="P:citrulline biosynthetic process"/>
    <property type="evidence" value="ECO:0007669"/>
    <property type="project" value="TreeGrafter"/>
</dbReference>
<sequence>MGVMPSLRYLVRELSGKDLISTLEWSDEEIDIALKLAAEFKQLANYYGVEAIPKVLERKVFYMLFFAPSTRTRAAFESGMYFLGGHAAYIDATTTRMAFGKQEKAGEAVKDVAAMYDLYGHGLGIRILDKAIDYLYGVGNAYIREMARAAKIPVINMADDMFHPTQGLADIFSFIERFGDPQGKKYVIMWAYSPEIRGWCSPQEDMILFPRFGVDVVIARPPGFDLDPKLVEKAKELAKEHGGSLEVTDNLQEALRGAHAVFPRNWATPTLVQVGYSKFKDEELKIYEKYKNWKVTRELMDLMDKRGVLMHVLPIFRGYEADEDVIDDPKRSIIYEQAENGLWTKMAVLALTMYGVK</sequence>
<evidence type="ECO:0000256" key="1">
    <source>
        <dbReference type="ARBA" id="ARBA00022679"/>
    </source>
</evidence>
<dbReference type="Pfam" id="PF00185">
    <property type="entry name" value="OTCace"/>
    <property type="match status" value="1"/>
</dbReference>
<evidence type="ECO:0000313" key="7">
    <source>
        <dbReference type="Proteomes" id="UP000005270"/>
    </source>
</evidence>
<dbReference type="InterPro" id="IPR006130">
    <property type="entry name" value="Asp/Orn_carbamoylTrfase"/>
</dbReference>
<dbReference type="STRING" id="1184251.TCELL_1390"/>
<dbReference type="InParanoid" id="I3TGC4"/>
<dbReference type="InterPro" id="IPR006131">
    <property type="entry name" value="Asp_carbamoyltransf_Asp/Orn-bd"/>
</dbReference>
<dbReference type="Pfam" id="PF02729">
    <property type="entry name" value="OTCace_N"/>
    <property type="match status" value="1"/>
</dbReference>
<protein>
    <submittedName>
        <fullName evidence="6">Aspartate/ornithine carbamoyltransferase, carbamoyl-P binding domain protein</fullName>
    </submittedName>
</protein>
<evidence type="ECO:0000256" key="3">
    <source>
        <dbReference type="RuleBase" id="RU003634"/>
    </source>
</evidence>
<name>I3TGC4_THEC1</name>
<dbReference type="EMBL" id="CP003531">
    <property type="protein sequence ID" value="AFK51812.1"/>
    <property type="molecule type" value="Genomic_DNA"/>
</dbReference>
<dbReference type="HOGENOM" id="CLU_043846_3_3_2"/>
<gene>
    <name evidence="6" type="ordered locus">TCELL_1390</name>
</gene>
<dbReference type="AlphaFoldDB" id="I3TGC4"/>
<dbReference type="Gene3D" id="3.40.50.1370">
    <property type="entry name" value="Aspartate/ornithine carbamoyltransferase"/>
    <property type="match status" value="2"/>
</dbReference>
<dbReference type="GO" id="GO:0042450">
    <property type="term" value="P:L-arginine biosynthetic process via ornithine"/>
    <property type="evidence" value="ECO:0007669"/>
    <property type="project" value="TreeGrafter"/>
</dbReference>
<dbReference type="PRINTS" id="PR00101">
    <property type="entry name" value="ATCASE"/>
</dbReference>
<dbReference type="GO" id="GO:0016597">
    <property type="term" value="F:amino acid binding"/>
    <property type="evidence" value="ECO:0007669"/>
    <property type="project" value="InterPro"/>
</dbReference>
<dbReference type="KEGG" id="thg:TCELL_1390"/>
<comment type="similarity">
    <text evidence="3">Belongs to the aspartate/ornithine carbamoyltransferase superfamily.</text>
</comment>
<evidence type="ECO:0000259" key="5">
    <source>
        <dbReference type="Pfam" id="PF02729"/>
    </source>
</evidence>
<evidence type="ECO:0000256" key="2">
    <source>
        <dbReference type="ARBA" id="ARBA00048772"/>
    </source>
</evidence>
<reference evidence="6 7" key="1">
    <citation type="journal article" date="2012" name="J. Bacteriol.">
        <title>Complete genome sequence of the hyperthermophilic cellulolytic Crenarchaeon 'Thermogladius cellulolyticus' 1633.</title>
        <authorList>
            <person name="Mardanov A.V."/>
            <person name="Kochetkova T.V."/>
            <person name="Beletsky A.V."/>
            <person name="Bonch-Osmolovskaya E.A."/>
            <person name="Ravin N.V."/>
            <person name="Skryabin K.G."/>
        </authorList>
    </citation>
    <scope>NUCLEOTIDE SEQUENCE [LARGE SCALE GENOMIC DNA]</scope>
    <source>
        <strain evidence="7">DSM 22663 / VKM B-2946 / 1633</strain>
    </source>
</reference>
<evidence type="ECO:0000313" key="6">
    <source>
        <dbReference type="EMBL" id="AFK51812.1"/>
    </source>
</evidence>
<dbReference type="Proteomes" id="UP000005270">
    <property type="component" value="Chromosome"/>
</dbReference>
<dbReference type="PRINTS" id="PR00100">
    <property type="entry name" value="AOTCASE"/>
</dbReference>
<evidence type="ECO:0000259" key="4">
    <source>
        <dbReference type="Pfam" id="PF00185"/>
    </source>
</evidence>
<feature type="domain" description="Aspartate/ornithine carbamoyltransferase carbamoyl-P binding" evidence="5">
    <location>
        <begin position="17"/>
        <end position="175"/>
    </location>
</feature>
<dbReference type="SUPFAM" id="SSF53671">
    <property type="entry name" value="Aspartate/ornithine carbamoyltransferase"/>
    <property type="match status" value="1"/>
</dbReference>
<dbReference type="GO" id="GO:0004585">
    <property type="term" value="F:ornithine carbamoyltransferase activity"/>
    <property type="evidence" value="ECO:0007669"/>
    <property type="project" value="UniProtKB-EC"/>
</dbReference>
<dbReference type="InterPro" id="IPR006132">
    <property type="entry name" value="Asp/Orn_carbamoyltranf_P-bd"/>
</dbReference>
<dbReference type="PANTHER" id="PTHR45753">
    <property type="entry name" value="ORNITHINE CARBAMOYLTRANSFERASE, MITOCHONDRIAL"/>
    <property type="match status" value="1"/>
</dbReference>